<dbReference type="InterPro" id="IPR058637">
    <property type="entry name" value="YknX-like_C"/>
</dbReference>
<dbReference type="Pfam" id="PF25876">
    <property type="entry name" value="HH_MFP_RND"/>
    <property type="match status" value="1"/>
</dbReference>
<keyword evidence="2" id="KW-0175">Coiled coil</keyword>
<comment type="similarity">
    <text evidence="1">Belongs to the membrane fusion protein (MFP) (TC 8.A.1) family.</text>
</comment>
<dbReference type="Pfam" id="PF25989">
    <property type="entry name" value="YknX_C"/>
    <property type="match status" value="1"/>
</dbReference>
<protein>
    <submittedName>
        <fullName evidence="7">Membrane fusion protein, multidrug efflux system</fullName>
    </submittedName>
</protein>
<dbReference type="GO" id="GO:1990281">
    <property type="term" value="C:efflux pump complex"/>
    <property type="evidence" value="ECO:0007669"/>
    <property type="project" value="TreeGrafter"/>
</dbReference>
<dbReference type="Gene3D" id="2.40.420.20">
    <property type="match status" value="1"/>
</dbReference>
<dbReference type="Proteomes" id="UP000219193">
    <property type="component" value="Unassembled WGS sequence"/>
</dbReference>
<evidence type="ECO:0000259" key="4">
    <source>
        <dbReference type="Pfam" id="PF25917"/>
    </source>
</evidence>
<dbReference type="Gene3D" id="1.10.287.470">
    <property type="entry name" value="Helix hairpin bin"/>
    <property type="match status" value="1"/>
</dbReference>
<feature type="domain" description="CusB-like beta-barrel" evidence="5">
    <location>
        <begin position="201"/>
        <end position="271"/>
    </location>
</feature>
<organism evidence="7 8">
    <name type="scientific">Salinimicrobium sediminis</name>
    <dbReference type="NCBI Taxonomy" id="1343891"/>
    <lineage>
        <taxon>Bacteria</taxon>
        <taxon>Pseudomonadati</taxon>
        <taxon>Bacteroidota</taxon>
        <taxon>Flavobacteriia</taxon>
        <taxon>Flavobacteriales</taxon>
        <taxon>Flavobacteriaceae</taxon>
        <taxon>Salinimicrobium</taxon>
    </lineage>
</organism>
<dbReference type="InterPro" id="IPR058625">
    <property type="entry name" value="MdtA-like_BSH"/>
</dbReference>
<keyword evidence="8" id="KW-1185">Reference proteome</keyword>
<feature type="domain" description="Multidrug resistance protein MdtA-like alpha-helical hairpin" evidence="3">
    <location>
        <begin position="103"/>
        <end position="164"/>
    </location>
</feature>
<dbReference type="RefSeq" id="WP_097056858.1">
    <property type="nucleotide sequence ID" value="NZ_OCMF01000004.1"/>
</dbReference>
<dbReference type="Pfam" id="PF25917">
    <property type="entry name" value="BSH_RND"/>
    <property type="match status" value="1"/>
</dbReference>
<dbReference type="SUPFAM" id="SSF111369">
    <property type="entry name" value="HlyD-like secretion proteins"/>
    <property type="match status" value="1"/>
</dbReference>
<dbReference type="OrthoDB" id="9806939at2"/>
<dbReference type="EMBL" id="OCMF01000004">
    <property type="protein sequence ID" value="SOC81077.1"/>
    <property type="molecule type" value="Genomic_DNA"/>
</dbReference>
<dbReference type="InterPro" id="IPR058792">
    <property type="entry name" value="Beta-barrel_RND_2"/>
</dbReference>
<evidence type="ECO:0000259" key="6">
    <source>
        <dbReference type="Pfam" id="PF25989"/>
    </source>
</evidence>
<feature type="domain" description="Multidrug resistance protein MdtA-like barrel-sandwich hybrid" evidence="4">
    <location>
        <begin position="67"/>
        <end position="191"/>
    </location>
</feature>
<dbReference type="PANTHER" id="PTHR30469">
    <property type="entry name" value="MULTIDRUG RESISTANCE PROTEIN MDTA"/>
    <property type="match status" value="1"/>
</dbReference>
<gene>
    <name evidence="7" type="ORF">SAMN06296241_2649</name>
</gene>
<dbReference type="AlphaFoldDB" id="A0A285X6V2"/>
<evidence type="ECO:0000256" key="2">
    <source>
        <dbReference type="SAM" id="Coils"/>
    </source>
</evidence>
<evidence type="ECO:0000259" key="3">
    <source>
        <dbReference type="Pfam" id="PF25876"/>
    </source>
</evidence>
<dbReference type="InterPro" id="IPR058624">
    <property type="entry name" value="MdtA-like_HH"/>
</dbReference>
<dbReference type="GO" id="GO:0015562">
    <property type="term" value="F:efflux transmembrane transporter activity"/>
    <property type="evidence" value="ECO:0007669"/>
    <property type="project" value="TreeGrafter"/>
</dbReference>
<evidence type="ECO:0000313" key="8">
    <source>
        <dbReference type="Proteomes" id="UP000219193"/>
    </source>
</evidence>
<reference evidence="8" key="1">
    <citation type="submission" date="2017-09" db="EMBL/GenBank/DDBJ databases">
        <authorList>
            <person name="Varghese N."/>
            <person name="Submissions S."/>
        </authorList>
    </citation>
    <scope>NUCLEOTIDE SEQUENCE [LARGE SCALE GENOMIC DNA]</scope>
    <source>
        <strain evidence="8">CGMCC 1.12641</strain>
    </source>
</reference>
<sequence>MKTKHIFYLLLLLGLGALIVYRINANNEFKIANGPKAQGGATVTGMVLEPQKFAENLSLSGSLEANEQVELRSEISGVVEQINFKEGSKVSRGQVLFRVNDLELKAQLAKVKTAEKLAAENERRAQLLLEKEAISQEEYDMSKAALQSAKAESRLIEAQLAKATVRAPFSGTIGLRYISEGTYVTPSTSVAKLVNLDELKLTFSIPEKYSSQVGMGTELTFTTSGSSEKYSATVYAIEPGVDVATRTLKMRAMTKNEEEKLIPGTFANVSLPLAAVNDAIMVPTEALIPIQNGKKIFVKRNGVAKEVEVQTGARTANSVRVTSGLKPGDTILTSGVMILKDGAPVNVKLSQPVANTASR</sequence>
<dbReference type="InterPro" id="IPR006143">
    <property type="entry name" value="RND_pump_MFP"/>
</dbReference>
<feature type="coiled-coil region" evidence="2">
    <location>
        <begin position="104"/>
        <end position="166"/>
    </location>
</feature>
<dbReference type="PANTHER" id="PTHR30469:SF36">
    <property type="entry name" value="BLL3903 PROTEIN"/>
    <property type="match status" value="1"/>
</dbReference>
<evidence type="ECO:0000313" key="7">
    <source>
        <dbReference type="EMBL" id="SOC81077.1"/>
    </source>
</evidence>
<dbReference type="Gene3D" id="2.40.50.100">
    <property type="match status" value="1"/>
</dbReference>
<evidence type="ECO:0000259" key="5">
    <source>
        <dbReference type="Pfam" id="PF25954"/>
    </source>
</evidence>
<feature type="domain" description="YknX-like C-terminal permuted SH3-like" evidence="6">
    <location>
        <begin position="280"/>
        <end position="347"/>
    </location>
</feature>
<accession>A0A285X6V2</accession>
<dbReference type="Pfam" id="PF25954">
    <property type="entry name" value="Beta-barrel_RND_2"/>
    <property type="match status" value="1"/>
</dbReference>
<name>A0A285X6V2_9FLAO</name>
<evidence type="ECO:0000256" key="1">
    <source>
        <dbReference type="ARBA" id="ARBA00009477"/>
    </source>
</evidence>
<proteinExistence type="inferred from homology"/>
<dbReference type="Gene3D" id="2.40.30.170">
    <property type="match status" value="1"/>
</dbReference>
<dbReference type="NCBIfam" id="TIGR01730">
    <property type="entry name" value="RND_mfp"/>
    <property type="match status" value="1"/>
</dbReference>